<feature type="region of interest" description="Disordered" evidence="6">
    <location>
        <begin position="1702"/>
        <end position="1881"/>
    </location>
</feature>
<feature type="compositionally biased region" description="Low complexity" evidence="6">
    <location>
        <begin position="2007"/>
        <end position="2018"/>
    </location>
</feature>
<dbReference type="InterPro" id="IPR031801">
    <property type="entry name" value="VIR_N"/>
</dbReference>
<evidence type="ECO:0000313" key="9">
    <source>
        <dbReference type="RefSeq" id="XP_031395600.1"/>
    </source>
</evidence>
<dbReference type="GO" id="GO:0036396">
    <property type="term" value="C:RNA N6-methyladenosine methyltransferase complex"/>
    <property type="evidence" value="ECO:0007669"/>
    <property type="project" value="TreeGrafter"/>
</dbReference>
<evidence type="ECO:0000313" key="8">
    <source>
        <dbReference type="Proteomes" id="UP000515151"/>
    </source>
</evidence>
<evidence type="ECO:0000256" key="2">
    <source>
        <dbReference type="ARBA" id="ARBA00008371"/>
    </source>
</evidence>
<feature type="compositionally biased region" description="Polar residues" evidence="6">
    <location>
        <begin position="2053"/>
        <end position="2062"/>
    </location>
</feature>
<comment type="similarity">
    <text evidence="2">Belongs to the vir family.</text>
</comment>
<feature type="compositionally biased region" description="Low complexity" evidence="6">
    <location>
        <begin position="1537"/>
        <end position="1549"/>
    </location>
</feature>
<protein>
    <submittedName>
        <fullName evidence="9">Protein virilizer homolog</fullName>
    </submittedName>
</protein>
<feature type="region of interest" description="Disordered" evidence="6">
    <location>
        <begin position="1521"/>
        <end position="1576"/>
    </location>
</feature>
<proteinExistence type="inferred from homology"/>
<evidence type="ECO:0000256" key="5">
    <source>
        <dbReference type="ARBA" id="ARBA00023242"/>
    </source>
</evidence>
<dbReference type="RefSeq" id="XP_031395600.1">
    <property type="nucleotide sequence ID" value="XM_031539740.1"/>
</dbReference>
<accession>A0A6P8DGB5</accession>
<feature type="compositionally biased region" description="Pro residues" evidence="6">
    <location>
        <begin position="1843"/>
        <end position="1854"/>
    </location>
</feature>
<feature type="compositionally biased region" description="Polar residues" evidence="6">
    <location>
        <begin position="1804"/>
        <end position="1822"/>
    </location>
</feature>
<reference evidence="9" key="2">
    <citation type="submission" date="2025-08" db="UniProtKB">
        <authorList>
            <consortium name="RefSeq"/>
        </authorList>
    </citation>
    <scope>IDENTIFICATION</scope>
    <source>
        <tissue evidence="9">Leaf</tissue>
    </source>
</reference>
<gene>
    <name evidence="9" type="primary">LOC116206902</name>
</gene>
<feature type="region of interest" description="Disordered" evidence="6">
    <location>
        <begin position="2053"/>
        <end position="2088"/>
    </location>
</feature>
<feature type="region of interest" description="Disordered" evidence="6">
    <location>
        <begin position="1988"/>
        <end position="2026"/>
    </location>
</feature>
<sequence length="2130" mass="233589">MGRPEPCVLFAQTFVHPHLDEYVDEVLFAEPVVITACEFLEQSAPSACQSVALVGATSPPSFAVEVFVQCEGETRFRRLCQPFLYSHSSSNVLEVEAVVTNHLVVRGSYRSLSLVVYGNTAEDLGQFNIEFDDSSLTNIVSSVEGNLEDLPLPLHSTNFTNDEFVCSLHALPQSVSVLDISVEVKQLLQLVLKILEVGEHGDAASKVVGAVLSAGSAYISHDLSSAIINQKTLSWGRSKDSRELQTAISESKRELLELYKVVQHESGDMLAESSIGSSLLENDDHQVTSKLLVDMFHRHFQFENDSRIVGHPSLSKSKNVFLWLSVALLLCSSRESCFHFVNEGGMEQLTRVFCHQLQNSAATVLLLLGVMEQATRHSIGCEGLLGWWPREDENIPLGISEGYSQLLKLLLQKPRHDVASLASYVLRRLRTYEVASRYEYVVLSVLRGLSTDGIVTSTSMDLLASAKSQLKNLLKLVKSHGPIEDPSQVARACQSLILGQNEGSLSYKATSSLITWSSSFLFNWDVDSHLLTLLKERGFLPLSAALLSSSELRSEVGHTMYLYMDITFSIGAIIFSLLLSRSGLLFLAHQAELSAMLIQALKGADSKKKDDCLPLRYASNLISKGFFCGPREVGMILEMHLRVINAIDHLLISAPQSEEFLWVLWELSAFSRSDSGRQALLVLGHFPEAISVLIEALQSVKELEPVAKTTGASPLDVAIFHSAAEIFEIIVTDTIASSLGSWIGYAVDLHRALHSSSPGSNRKDAPTRLLEWIDAGVVYHKNGAIGLLRYAAVLASGGDAHLTSTSILVSDLMDVENAIGDSSGVSDLNVLENLGKIISEKTFDGVVLRDSAVAQLITAIRILAFISENSTVAAELYDEGAITVVYAVLVNCRFMLERSSNSYDYLVDDGTECNSTSDLLSERNREQSLVDLLVPSMLLLITLLQKLQEANEQHRNTRLMNALLRLHREVSPKLAACAADLSSPYPDSALGFEAVCHLIVSALAYWTVFGWTPGLFHSLLTNVEATSLMALGPKGTCSLLCLLNDLFPEEGVWLWKNGMPLSSALRTLAVGTILGPHKEREVSWYLKPEHHEKVLSQLIPHLGKIAEIIQHYAISALAVIQDMLRLFIVRVACQKIENASILLRPIFLWIHENVSNLAFPSEIDAYKIYRYLDFLASLIEHPQTKALLLKEGIIQVLEKVMERCLDSLDLEGKEFPENNNSADLGFTVFSWCLPALESMSLLCSSRKLQYSGRTDLQNLDLTAGDCGLIIPFLLKFFQVLPRGKELVACVRAFKELVSCAEGRKAFLDTFSYVHSDGEVHEQKNVCESNPNNEPRGSRWTRPPPLLCCWKKLFDSFLSKDDLSTSSVEAIDVLSEGCLSFCRDGKILNLRGFAVMKYLFGLSEDVNMGGDSLEENMDYVKAVTTVLNSKVAVSANSLLGLLQKPTGTVDTADIFSSEAPTAPSNDIFSSSKINLMGDRSSDKSEDFLKMGGLLDKFLWECPENMPDKGGALPAKRKLTSMEALGRRGRGENSPTDISASSSFARGSGPSSAPPGPTRRDTFRLRKPNTSRPPSMHVDDYVARERNVDGGTDVIAIPRAGSSSGRPPSIHVDEFMARQRERQNSLTTAVVGEAVTQLKASTPALAQSGEAEEARVSKKELKATTDLDDDINIVFDGEDSEPDDKSLFPQLDENLNQSAPAILDQNSPRSIVEETESDVQESGQFSRMGTPVGSNADENNNVQSEFSSRMSAASRVVEKRLTREPSITSEKKFDQPSDQKDAMAANSSGFSASMYPSSGRGRTDSRMSPQISYPKQSPQHSASNLPIGGGQQGPAYDQKYLQSQPPLPPMPPPPTLMPQSSDSVPPQSNLMMDGQQAVPSPYQVPSDYLPVRPPLPPTPPPFLSSPYNIKPSTLQPSLYGQTSAGTTEFAQSSAIPIPHSMAGTRIPSYPPPQLMTPMVFNRPASVPMNFYGSSPMDNPTVQSMHSLPQLQPLQPPLIPPQPPPHHIRPPTQSSSQQSDQGLSMPSPVPVQAHLMQPQMLQQQPQVPAIGNAFYQSQQPESSHAQLRQQGQVLPQQGEAASSQQKDSGVSLSDYFKSTEDIQALLSDREKLCQLLEQHPKLMQMLQERLGQL</sequence>
<dbReference type="GO" id="GO:0008380">
    <property type="term" value="P:RNA splicing"/>
    <property type="evidence" value="ECO:0007669"/>
    <property type="project" value="UniProtKB-KW"/>
</dbReference>
<feature type="compositionally biased region" description="Polar residues" evidence="6">
    <location>
        <begin position="1718"/>
        <end position="1749"/>
    </location>
</feature>
<dbReference type="GO" id="GO:0006397">
    <property type="term" value="P:mRNA processing"/>
    <property type="evidence" value="ECO:0007669"/>
    <property type="project" value="UniProtKB-KW"/>
</dbReference>
<dbReference type="InterPro" id="IPR026736">
    <property type="entry name" value="Virilizer"/>
</dbReference>
<evidence type="ECO:0000256" key="3">
    <source>
        <dbReference type="ARBA" id="ARBA00022664"/>
    </source>
</evidence>
<comment type="subcellular location">
    <subcellularLocation>
        <location evidence="1">Nucleus</location>
    </subcellularLocation>
</comment>
<feature type="compositionally biased region" description="Pro residues" evidence="6">
    <location>
        <begin position="1991"/>
        <end position="2002"/>
    </location>
</feature>
<feature type="compositionally biased region" description="Polar residues" evidence="6">
    <location>
        <begin position="2076"/>
        <end position="2088"/>
    </location>
</feature>
<dbReference type="PANTHER" id="PTHR23185:SF0">
    <property type="entry name" value="PROTEIN VIRILIZER HOMOLOG"/>
    <property type="match status" value="1"/>
</dbReference>
<dbReference type="PANTHER" id="PTHR23185">
    <property type="entry name" value="PROTEIN VIRILIZER HOMOLOG"/>
    <property type="match status" value="1"/>
</dbReference>
<organism evidence="8 9">
    <name type="scientific">Punica granatum</name>
    <name type="common">Pomegranate</name>
    <dbReference type="NCBI Taxonomy" id="22663"/>
    <lineage>
        <taxon>Eukaryota</taxon>
        <taxon>Viridiplantae</taxon>
        <taxon>Streptophyta</taxon>
        <taxon>Embryophyta</taxon>
        <taxon>Tracheophyta</taxon>
        <taxon>Spermatophyta</taxon>
        <taxon>Magnoliopsida</taxon>
        <taxon>eudicotyledons</taxon>
        <taxon>Gunneridae</taxon>
        <taxon>Pentapetalae</taxon>
        <taxon>rosids</taxon>
        <taxon>malvids</taxon>
        <taxon>Myrtales</taxon>
        <taxon>Lythraceae</taxon>
        <taxon>Punica</taxon>
    </lineage>
</organism>
<name>A0A6P8DGB5_PUNGR</name>
<dbReference type="GO" id="GO:0003723">
    <property type="term" value="F:RNA binding"/>
    <property type="evidence" value="ECO:0007669"/>
    <property type="project" value="TreeGrafter"/>
</dbReference>
<evidence type="ECO:0000256" key="6">
    <source>
        <dbReference type="SAM" id="MobiDB-lite"/>
    </source>
</evidence>
<dbReference type="GeneID" id="116206902"/>
<feature type="domain" description="Virilizer N-terminal" evidence="7">
    <location>
        <begin position="8"/>
        <end position="121"/>
    </location>
</feature>
<dbReference type="Pfam" id="PF15912">
    <property type="entry name" value="VIR_N"/>
    <property type="match status" value="1"/>
</dbReference>
<dbReference type="GO" id="GO:0005634">
    <property type="term" value="C:nucleus"/>
    <property type="evidence" value="ECO:0007669"/>
    <property type="project" value="UniProtKB-SubCell"/>
</dbReference>
<keyword evidence="4" id="KW-0508">mRNA splicing</keyword>
<evidence type="ECO:0000256" key="1">
    <source>
        <dbReference type="ARBA" id="ARBA00004123"/>
    </source>
</evidence>
<evidence type="ECO:0000256" key="4">
    <source>
        <dbReference type="ARBA" id="ARBA00023187"/>
    </source>
</evidence>
<keyword evidence="5" id="KW-0539">Nucleus</keyword>
<feature type="compositionally biased region" description="Low complexity" evidence="6">
    <location>
        <begin position="2063"/>
        <end position="2075"/>
    </location>
</feature>
<dbReference type="Proteomes" id="UP000515151">
    <property type="component" value="Chromosome 5"/>
</dbReference>
<feature type="compositionally biased region" description="Basic and acidic residues" evidence="6">
    <location>
        <begin position="1754"/>
        <end position="1779"/>
    </location>
</feature>
<keyword evidence="8" id="KW-1185">Reference proteome</keyword>
<reference evidence="8" key="1">
    <citation type="journal article" date="2020" name="Plant Biotechnol. J.">
        <title>The pomegranate (Punica granatum L.) draft genome dissects genetic divergence between soft- and hard-seeded cultivars.</title>
        <authorList>
            <person name="Luo X."/>
            <person name="Li H."/>
            <person name="Wu Z."/>
            <person name="Yao W."/>
            <person name="Zhao P."/>
            <person name="Cao D."/>
            <person name="Yu H."/>
            <person name="Li K."/>
            <person name="Poudel K."/>
            <person name="Zhao D."/>
            <person name="Zhang F."/>
            <person name="Xia X."/>
            <person name="Chen L."/>
            <person name="Wang Q."/>
            <person name="Jing D."/>
            <person name="Cao S."/>
        </authorList>
    </citation>
    <scope>NUCLEOTIDE SEQUENCE [LARGE SCALE GENOMIC DNA]</scope>
    <source>
        <strain evidence="8">cv. Tunisia</strain>
    </source>
</reference>
<dbReference type="OrthoDB" id="2011702at2759"/>
<keyword evidence="3" id="KW-0507">mRNA processing</keyword>
<feature type="compositionally biased region" description="Polar residues" evidence="6">
    <location>
        <begin position="1783"/>
        <end position="1794"/>
    </location>
</feature>
<evidence type="ECO:0000259" key="7">
    <source>
        <dbReference type="Pfam" id="PF15912"/>
    </source>
</evidence>